<protein>
    <submittedName>
        <fullName evidence="2">Uncharacterized protein</fullName>
    </submittedName>
</protein>
<evidence type="ECO:0000313" key="3">
    <source>
        <dbReference type="Proteomes" id="UP000002941"/>
    </source>
</evidence>
<keyword evidence="1" id="KW-1133">Transmembrane helix</keyword>
<dbReference type="EMBL" id="AKFT01000189">
    <property type="protein sequence ID" value="EJF38502.1"/>
    <property type="molecule type" value="Genomic_DNA"/>
</dbReference>
<keyword evidence="3" id="KW-1185">Reference proteome</keyword>
<dbReference type="Proteomes" id="UP000002941">
    <property type="component" value="Unassembled WGS sequence"/>
</dbReference>
<dbReference type="OrthoDB" id="3254951at2"/>
<keyword evidence="1" id="KW-0812">Transmembrane</keyword>
<evidence type="ECO:0000313" key="2">
    <source>
        <dbReference type="EMBL" id="EJF38502.1"/>
    </source>
</evidence>
<sequence>MMAGRDDDDGDAMWEELSTVAAGKAGPAPEVMERRRRWERFAARMYAVLVIVTMAVAVPVSGWVWWNRPIPRSVARPAGVEEGKMMWMDDSIPPVRTTSGVALSAEDLQSRNREWIALVRWEDPNDSASTKIYKLRLGESVYIDRLGTLTLLEVNPESISSGGMLGWAYRDNVDFDPGCLNAASVTRARGEKCNICDS</sequence>
<gene>
    <name evidence="2" type="ORF">HMPREF1318_2545</name>
</gene>
<reference evidence="2 3" key="1">
    <citation type="submission" date="2012-05" db="EMBL/GenBank/DDBJ databases">
        <authorList>
            <person name="Harkins D.M."/>
            <person name="Madupu R."/>
            <person name="Durkin A.S."/>
            <person name="Torralba M."/>
            <person name="Methe B."/>
            <person name="Sutton G.G."/>
            <person name="Nelson K.E."/>
        </authorList>
    </citation>
    <scope>NUCLEOTIDE SEQUENCE [LARGE SCALE GENOMIC DNA]</scope>
    <source>
        <strain evidence="2 3">F0489</strain>
    </source>
</reference>
<proteinExistence type="predicted"/>
<dbReference type="AlphaFoldDB" id="J0N2A9"/>
<comment type="caution">
    <text evidence="2">The sequence shown here is derived from an EMBL/GenBank/DDBJ whole genome shotgun (WGS) entry which is preliminary data.</text>
</comment>
<accession>J0N2A9</accession>
<evidence type="ECO:0000256" key="1">
    <source>
        <dbReference type="SAM" id="Phobius"/>
    </source>
</evidence>
<dbReference type="RefSeq" id="WP_008732981.1">
    <property type="nucleotide sequence ID" value="NZ_AKFT01000189.1"/>
</dbReference>
<keyword evidence="1" id="KW-0472">Membrane</keyword>
<organism evidence="2 3">
    <name type="scientific">Actinomyces massiliensis F0489</name>
    <dbReference type="NCBI Taxonomy" id="1125718"/>
    <lineage>
        <taxon>Bacteria</taxon>
        <taxon>Bacillati</taxon>
        <taxon>Actinomycetota</taxon>
        <taxon>Actinomycetes</taxon>
        <taxon>Actinomycetales</taxon>
        <taxon>Actinomycetaceae</taxon>
        <taxon>Actinomyces</taxon>
    </lineage>
</organism>
<feature type="transmembrane region" description="Helical" evidence="1">
    <location>
        <begin position="45"/>
        <end position="66"/>
    </location>
</feature>
<name>J0N2A9_9ACTO</name>